<dbReference type="InterPro" id="IPR019627">
    <property type="entry name" value="YAcAr"/>
</dbReference>
<dbReference type="EMBL" id="CP159872">
    <property type="protein sequence ID" value="XCM82986.1"/>
    <property type="molecule type" value="Genomic_DNA"/>
</dbReference>
<dbReference type="AlphaFoldDB" id="A0AAU8K2Z8"/>
<gene>
    <name evidence="2" type="ORF">ABWK59_30735</name>
</gene>
<sequence length="151" mass="16410">MRILVTGSRDWLDPRAVWAQLDAAAAEFGHDGLVVSDGECPTGADAHSKAWALAHRHLGVVHDPHPADWDSCGWNCPPRQHRRRKQPGDVHHPGMLEDYCPTAGPRRNARLVALRPRAVRCLAFPLGRSAGTRGCMALARAAGIPVKEIAP</sequence>
<proteinExistence type="predicted"/>
<dbReference type="Pfam" id="PF10686">
    <property type="entry name" value="YAcAr"/>
    <property type="match status" value="1"/>
</dbReference>
<protein>
    <submittedName>
        <fullName evidence="2">SLOG family protein</fullName>
    </submittedName>
</protein>
<dbReference type="KEGG" id="kcm:ABWK59_30735"/>
<evidence type="ECO:0000259" key="1">
    <source>
        <dbReference type="Pfam" id="PF10686"/>
    </source>
</evidence>
<name>A0AAU8K2Z8_9ACTN</name>
<evidence type="ECO:0000313" key="2">
    <source>
        <dbReference type="EMBL" id="XCM82986.1"/>
    </source>
</evidence>
<reference evidence="2" key="1">
    <citation type="submission" date="2024-06" db="EMBL/GenBank/DDBJ databases">
        <title>The genome sequences of Kitasatospora sp. strain HUAS MG31.</title>
        <authorList>
            <person name="Mo P."/>
        </authorList>
    </citation>
    <scope>NUCLEOTIDE SEQUENCE</scope>
    <source>
        <strain evidence="2">HUAS MG31</strain>
    </source>
</reference>
<dbReference type="RefSeq" id="WP_354643921.1">
    <property type="nucleotide sequence ID" value="NZ_CP159872.1"/>
</dbReference>
<feature type="domain" description="YspA cpYpsA-related SLOG" evidence="1">
    <location>
        <begin position="1"/>
        <end position="70"/>
    </location>
</feature>
<accession>A0AAU8K2Z8</accession>
<organism evidence="2">
    <name type="scientific">Kitasatospora camelliae</name>
    <dbReference type="NCBI Taxonomy" id="3156397"/>
    <lineage>
        <taxon>Bacteria</taxon>
        <taxon>Bacillati</taxon>
        <taxon>Actinomycetota</taxon>
        <taxon>Actinomycetes</taxon>
        <taxon>Kitasatosporales</taxon>
        <taxon>Streptomycetaceae</taxon>
        <taxon>Kitasatospora</taxon>
    </lineage>
</organism>